<dbReference type="EMBL" id="CM042891">
    <property type="protein sequence ID" value="KAI4304313.1"/>
    <property type="molecule type" value="Genomic_DNA"/>
</dbReference>
<name>A0ACB9L4J6_9MYRT</name>
<protein>
    <submittedName>
        <fullName evidence="1">Uncharacterized protein</fullName>
    </submittedName>
</protein>
<evidence type="ECO:0000313" key="1">
    <source>
        <dbReference type="EMBL" id="KAI4304313.1"/>
    </source>
</evidence>
<sequence>MLLSLSLQVVLIFAAPLRKKPTYTPLIFHVWLAYLLADWVAAFTVGLIAKTQYGETDEYNEDTDLSKCTKVIKHAVYFFQIYKGFIVDLIFSFQDRSQSQSLFKKNKDTFKMIAVKPNLRYDMLYTKVVIFNSAWAYVFRIVAFMDVVMATEFFRCVNKDQFHPPDV</sequence>
<proteinExistence type="predicted"/>
<accession>A0ACB9L4J6</accession>
<organism evidence="1 2">
    <name type="scientific">Melastoma candidum</name>
    <dbReference type="NCBI Taxonomy" id="119954"/>
    <lineage>
        <taxon>Eukaryota</taxon>
        <taxon>Viridiplantae</taxon>
        <taxon>Streptophyta</taxon>
        <taxon>Embryophyta</taxon>
        <taxon>Tracheophyta</taxon>
        <taxon>Spermatophyta</taxon>
        <taxon>Magnoliopsida</taxon>
        <taxon>eudicotyledons</taxon>
        <taxon>Gunneridae</taxon>
        <taxon>Pentapetalae</taxon>
        <taxon>rosids</taxon>
        <taxon>malvids</taxon>
        <taxon>Myrtales</taxon>
        <taxon>Melastomataceae</taxon>
        <taxon>Melastomatoideae</taxon>
        <taxon>Melastomateae</taxon>
        <taxon>Melastoma</taxon>
    </lineage>
</organism>
<comment type="caution">
    <text evidence="1">The sequence shown here is derived from an EMBL/GenBank/DDBJ whole genome shotgun (WGS) entry which is preliminary data.</text>
</comment>
<keyword evidence="2" id="KW-1185">Reference proteome</keyword>
<gene>
    <name evidence="1" type="ORF">MLD38_039844</name>
</gene>
<evidence type="ECO:0000313" key="2">
    <source>
        <dbReference type="Proteomes" id="UP001057402"/>
    </source>
</evidence>
<reference evidence="2" key="1">
    <citation type="journal article" date="2023" name="Front. Plant Sci.">
        <title>Chromosomal-level genome assembly of Melastoma candidum provides insights into trichome evolution.</title>
        <authorList>
            <person name="Zhong Y."/>
            <person name="Wu W."/>
            <person name="Sun C."/>
            <person name="Zou P."/>
            <person name="Liu Y."/>
            <person name="Dai S."/>
            <person name="Zhou R."/>
        </authorList>
    </citation>
    <scope>NUCLEOTIDE SEQUENCE [LARGE SCALE GENOMIC DNA]</scope>
</reference>
<dbReference type="Proteomes" id="UP001057402">
    <property type="component" value="Chromosome 12"/>
</dbReference>